<feature type="compositionally biased region" description="Pro residues" evidence="2">
    <location>
        <begin position="1489"/>
        <end position="1502"/>
    </location>
</feature>
<accession>A0A835VZX5</accession>
<sequence length="2020" mass="199955">MQTRQRARRRTGPPSTATVSRWSASDVDASRFDWLDGAKQQQTQVLVDALFAAEAVPAQRLPVLLALLEGRPDLEQALAAAGLPAAAGAVLRSDLLQRLLPGGLLLETLMGLIEDRAGELPADQLLLASRLVAVWHAPTGCEALGPASASLATAIADAVLDSTDVEGEADGAGSSGSGSSSSSSNRGGADTAATTGMLADALTLLQPWLAWRASGGSSAAAAAGASAASAAALGLLDAGAAAAEEAAEAADALAAARGAAEALLRRPEVAAATDANVLRAVAAAAAAYDVEVPGDLARTAASLASSASSSSSATPGAGSSTGAGTTAAELAAQLVAASVAGAAAGAGGGSGRGRGRSQLSGEELESVVWARLASELGAAEHVVFLRELLSKVRQMAPGVGLLHLGQQQQQQQQQQVGAKTGQAGPASEQQAARRALVVALSSAAGGLGPEALALALECAAAVHPAADADTSTASGGADALAATAVDELLSHTADAAAAVASRSADQVCRLAAAALALRSRAGSSANEAVVARVLAAAEAAQLQTASVSAVAALVAAAAAPGGGMALPPALVDALLAQLTQAVPASAGVDAATADLTPQQASALLEVAVAAAEEAAQAAAAAAPSSSTAAEPTEPAPIPPQRAAVLCAAADIAMRLLAPSIRRLDSASDVTRLMMLVHRCQRAGLRPREQRGLLWAAHERLRVLGLSMTPAEAVDVLRACAALRWAPSVLFAELLLPLVRQLQASAAAAAAAAGSGGGAAAAAAAPGSGPGGEDDTSALGSWGAAGALAASRPWTLVEVRSALALLAAVGYDGPMAASLVKLGVGELLRAHHAAATAARGGGGSSSTSGGGSSGAEGEAAQLGAEDMAQLLWVCVSLRYRGAAVLRPLLQLLLQVPAPQVSVRAAAQAVWAAARLGVVGERLVRWALAACQGQGKLAAAPPQSLANLCWGLGKLGVKPPRAFVSAVAAASLGQLPRFKPQELATTAFVLATWGGRLGAPAAGLVRHLVATRAHFDGPALCVAAWAMQRLAAAPPPPAAASPDATPGGGEAAGTTSGLDAGSLALLEQRLLQAVQEAAAGRGSSRPGGGDFLQSLAGVGDHHLLRFFSAAAAAGYRPAALLDAYCDALLPRLQRFHGCSPAAAAGAARRARLLWSAARVLQTFRVTAAERPELLAALEHAAEQCQAILGPQALAGVLGAMSDLGHYPAGWAGRGLLRCVRQGLAEADATEAAAIVAALAEWRERLEEGEAAAAAAAAAAGVGQEAGRQGNGLAAAGEDGAGTSSRAARAAKPASAKQAVSRRLDLLRQVAMARLTQLCVPAAAPAAAGATAVAAAVAAPTQAPGNGTAASTSFASTSSVDQAGAAPPSSAAAEASPSPGAVAQQPAIEPKVALSLLRSLARLHWHSDPLEGALVRAAAALAADPAGRRRVPALTTLLWAMASLRQDVPELLDELQAALMGLPRNTRSLAEEVAMLESGRLAGALGADSHRPPAPQPPAPAPAPAAQPVQQPLQQSAPVAPQVPQVLQAQQEQVQAAEEAAQAAEASAQRAVTAQQAAAAQSRPSPAAASPGTPPSSATTTTSGSSNNNSSGLLARPNKPATPAPAASESASPTASLSSLSSMDVGAAGAAGFDPAAATAAAAAALNQRLEAQLGGAAGRGRLASEPWKPVDVFKALWACAKMNRHPGPQILAAAERSWALATSAGGGGAPPPLHTVTGLLWSLSVFRHHNSAFAQQLAAQLAARLGALAAAASADSGEAAGAAAAAAALEKQAPQLAACLLAAAADRTDSPLNSALTPEARGRLLNAWRARQAERVAKPPGRYQTDLVSVLRKMGYTVAANVATPDGVAVADVAVAVTPNAGLRAASTATGGSTSAASPTASTASMDGGEGAAGAAGAGADGVAAATPPPPPRLLALELVGRHNSAANSPRIMGEAVIKYRLLQAHGYLVVPVSCYEWDRISHQDVWTKMVYLQAKIDRRTGTGLAASSVSAAAAAPAPPAGEEAVSVSSGASRLSQQQQQQ</sequence>
<protein>
    <recommendedName>
        <fullName evidence="3">RAP domain-containing protein</fullName>
    </recommendedName>
</protein>
<evidence type="ECO:0000259" key="3">
    <source>
        <dbReference type="PROSITE" id="PS51286"/>
    </source>
</evidence>
<feature type="compositionally biased region" description="Low complexity" evidence="2">
    <location>
        <begin position="1503"/>
        <end position="1520"/>
    </location>
</feature>
<feature type="coiled-coil region" evidence="1">
    <location>
        <begin position="1524"/>
        <end position="1551"/>
    </location>
</feature>
<feature type="region of interest" description="Disordered" evidence="2">
    <location>
        <begin position="1356"/>
        <end position="1381"/>
    </location>
</feature>
<feature type="region of interest" description="Disordered" evidence="2">
    <location>
        <begin position="836"/>
        <end position="857"/>
    </location>
</feature>
<feature type="region of interest" description="Disordered" evidence="2">
    <location>
        <begin position="1032"/>
        <end position="1052"/>
    </location>
</feature>
<feature type="region of interest" description="Disordered" evidence="2">
    <location>
        <begin position="1863"/>
        <end position="1905"/>
    </location>
</feature>
<feature type="compositionally biased region" description="Gly residues" evidence="2">
    <location>
        <begin position="1886"/>
        <end position="1898"/>
    </location>
</feature>
<feature type="compositionally biased region" description="Polar residues" evidence="2">
    <location>
        <begin position="13"/>
        <end position="22"/>
    </location>
</feature>
<name>A0A835VZX5_9CHLO</name>
<proteinExistence type="predicted"/>
<feature type="compositionally biased region" description="Basic residues" evidence="2">
    <location>
        <begin position="1"/>
        <end position="11"/>
    </location>
</feature>
<feature type="region of interest" description="Disordered" evidence="2">
    <location>
        <begin position="1551"/>
        <end position="1616"/>
    </location>
</feature>
<gene>
    <name evidence="4" type="ORF">HYH02_011772</name>
</gene>
<dbReference type="SMART" id="SM00952">
    <property type="entry name" value="RAP"/>
    <property type="match status" value="1"/>
</dbReference>
<comment type="caution">
    <text evidence="4">The sequence shown here is derived from an EMBL/GenBank/DDBJ whole genome shotgun (WGS) entry which is preliminary data.</text>
</comment>
<dbReference type="PROSITE" id="PS51286">
    <property type="entry name" value="RAP"/>
    <property type="match status" value="1"/>
</dbReference>
<evidence type="ECO:0000313" key="4">
    <source>
        <dbReference type="EMBL" id="KAG2435477.1"/>
    </source>
</evidence>
<feature type="region of interest" description="Disordered" evidence="2">
    <location>
        <begin position="166"/>
        <end position="191"/>
    </location>
</feature>
<feature type="compositionally biased region" description="Low complexity" evidence="2">
    <location>
        <begin position="1278"/>
        <end position="1291"/>
    </location>
</feature>
<dbReference type="PANTHER" id="PTHR24216">
    <property type="entry name" value="PAXILLIN-RELATED"/>
    <property type="match status" value="1"/>
</dbReference>
<feature type="compositionally biased region" description="Low complexity" evidence="2">
    <location>
        <begin position="1863"/>
        <end position="1883"/>
    </location>
</feature>
<dbReference type="PANTHER" id="PTHR24216:SF65">
    <property type="entry name" value="PAXILLIN-LIKE PROTEIN 1"/>
    <property type="match status" value="1"/>
</dbReference>
<dbReference type="Proteomes" id="UP000613740">
    <property type="component" value="Unassembled WGS sequence"/>
</dbReference>
<keyword evidence="1" id="KW-0175">Coiled coil</keyword>
<feature type="compositionally biased region" description="Low complexity" evidence="2">
    <location>
        <begin position="1551"/>
        <end position="1589"/>
    </location>
</feature>
<feature type="compositionally biased region" description="Low complexity" evidence="2">
    <location>
        <begin position="1601"/>
        <end position="1616"/>
    </location>
</feature>
<feature type="compositionally biased region" description="Low complexity" evidence="2">
    <location>
        <begin position="1356"/>
        <end position="1380"/>
    </location>
</feature>
<dbReference type="OrthoDB" id="552239at2759"/>
<dbReference type="EMBL" id="JAEHOD010000052">
    <property type="protein sequence ID" value="KAG2435477.1"/>
    <property type="molecule type" value="Genomic_DNA"/>
</dbReference>
<feature type="region of interest" description="Disordered" evidence="2">
    <location>
        <begin position="1986"/>
        <end position="2020"/>
    </location>
</feature>
<feature type="compositionally biased region" description="Low complexity" evidence="2">
    <location>
        <begin position="1986"/>
        <end position="2006"/>
    </location>
</feature>
<feature type="region of interest" description="Disordered" evidence="2">
    <location>
        <begin position="1481"/>
        <end position="1520"/>
    </location>
</feature>
<organism evidence="4 5">
    <name type="scientific">Chlamydomonas schloesseri</name>
    <dbReference type="NCBI Taxonomy" id="2026947"/>
    <lineage>
        <taxon>Eukaryota</taxon>
        <taxon>Viridiplantae</taxon>
        <taxon>Chlorophyta</taxon>
        <taxon>core chlorophytes</taxon>
        <taxon>Chlorophyceae</taxon>
        <taxon>CS clade</taxon>
        <taxon>Chlamydomonadales</taxon>
        <taxon>Chlamydomonadaceae</taxon>
        <taxon>Chlamydomonas</taxon>
    </lineage>
</organism>
<keyword evidence="5" id="KW-1185">Reference proteome</keyword>
<feature type="domain" description="RAP" evidence="3">
    <location>
        <begin position="1913"/>
        <end position="1973"/>
    </location>
</feature>
<feature type="compositionally biased region" description="Gly residues" evidence="2">
    <location>
        <begin position="838"/>
        <end position="853"/>
    </location>
</feature>
<evidence type="ECO:0000313" key="5">
    <source>
        <dbReference type="Proteomes" id="UP000613740"/>
    </source>
</evidence>
<reference evidence="4" key="1">
    <citation type="journal article" date="2020" name="bioRxiv">
        <title>Comparative genomics of Chlamydomonas.</title>
        <authorList>
            <person name="Craig R.J."/>
            <person name="Hasan A.R."/>
            <person name="Ness R.W."/>
            <person name="Keightley P.D."/>
        </authorList>
    </citation>
    <scope>NUCLEOTIDE SEQUENCE</scope>
    <source>
        <strain evidence="4">CCAP 11/173</strain>
    </source>
</reference>
<feature type="region of interest" description="Disordered" evidence="2">
    <location>
        <begin position="1"/>
        <end position="22"/>
    </location>
</feature>
<evidence type="ECO:0000256" key="1">
    <source>
        <dbReference type="SAM" id="Coils"/>
    </source>
</evidence>
<dbReference type="Pfam" id="PF08373">
    <property type="entry name" value="RAP"/>
    <property type="match status" value="1"/>
</dbReference>
<feature type="region of interest" description="Disordered" evidence="2">
    <location>
        <begin position="1265"/>
        <end position="1291"/>
    </location>
</feature>
<evidence type="ECO:0000256" key="2">
    <source>
        <dbReference type="SAM" id="MobiDB-lite"/>
    </source>
</evidence>
<dbReference type="InterPro" id="IPR013584">
    <property type="entry name" value="RAP"/>
</dbReference>